<gene>
    <name evidence="6" type="ORF">Cvel_8328</name>
</gene>
<keyword evidence="3" id="KW-1133">Transmembrane helix</keyword>
<dbReference type="Pfam" id="PF01344">
    <property type="entry name" value="Kelch_1"/>
    <property type="match status" value="1"/>
</dbReference>
<dbReference type="PANTHER" id="PTHR23244">
    <property type="entry name" value="KELCH REPEAT DOMAIN"/>
    <property type="match status" value="1"/>
</dbReference>
<dbReference type="AlphaFoldDB" id="A0A0G4HSP4"/>
<dbReference type="InterPro" id="IPR006652">
    <property type="entry name" value="Kelch_1"/>
</dbReference>
<dbReference type="SUPFAM" id="SSF117281">
    <property type="entry name" value="Kelch motif"/>
    <property type="match status" value="1"/>
</dbReference>
<comment type="subcellular location">
    <subcellularLocation>
        <location evidence="1">Membrane</location>
        <topology evidence="1">Multi-pass membrane protein</topology>
    </subcellularLocation>
</comment>
<dbReference type="Gene3D" id="2.120.10.80">
    <property type="entry name" value="Kelch-type beta propeller"/>
    <property type="match status" value="1"/>
</dbReference>
<dbReference type="PhylomeDB" id="A0A0G4HSP4"/>
<keyword evidence="2" id="KW-0812">Transmembrane</keyword>
<dbReference type="PANTHER" id="PTHR23244:SF493">
    <property type="entry name" value="GALACTOSE OXIDASE, CENTRAL DOMAIN FAMILY PROTEIN"/>
    <property type="match status" value="1"/>
</dbReference>
<proteinExistence type="predicted"/>
<dbReference type="InterPro" id="IPR017974">
    <property type="entry name" value="Claudin_CS"/>
</dbReference>
<evidence type="ECO:0000313" key="6">
    <source>
        <dbReference type="EMBL" id="CEM47411.1"/>
    </source>
</evidence>
<evidence type="ECO:0000256" key="2">
    <source>
        <dbReference type="ARBA" id="ARBA00022692"/>
    </source>
</evidence>
<evidence type="ECO:0000256" key="1">
    <source>
        <dbReference type="ARBA" id="ARBA00004141"/>
    </source>
</evidence>
<keyword evidence="4" id="KW-0472">Membrane</keyword>
<feature type="compositionally biased region" description="Basic and acidic residues" evidence="5">
    <location>
        <begin position="434"/>
        <end position="458"/>
    </location>
</feature>
<dbReference type="InterPro" id="IPR015915">
    <property type="entry name" value="Kelch-typ_b-propeller"/>
</dbReference>
<feature type="compositionally biased region" description="Basic and acidic residues" evidence="5">
    <location>
        <begin position="465"/>
        <end position="478"/>
    </location>
</feature>
<feature type="region of interest" description="Disordered" evidence="5">
    <location>
        <begin position="423"/>
        <end position="507"/>
    </location>
</feature>
<dbReference type="PROSITE" id="PS01346">
    <property type="entry name" value="CLAUDIN"/>
    <property type="match status" value="1"/>
</dbReference>
<feature type="region of interest" description="Disordered" evidence="5">
    <location>
        <begin position="642"/>
        <end position="668"/>
    </location>
</feature>
<evidence type="ECO:0000256" key="3">
    <source>
        <dbReference type="ARBA" id="ARBA00022989"/>
    </source>
</evidence>
<evidence type="ECO:0000256" key="5">
    <source>
        <dbReference type="SAM" id="MobiDB-lite"/>
    </source>
</evidence>
<name>A0A0G4HSP4_9ALVE</name>
<dbReference type="VEuPathDB" id="CryptoDB:Cvel_8328"/>
<feature type="compositionally biased region" description="Polar residues" evidence="5">
    <location>
        <begin position="479"/>
        <end position="490"/>
    </location>
</feature>
<sequence length="917" mass="100985">MQNACRRKFSTYFGSSSLKETPGLWVSCARKPGSAYWSCRRLFLDLLLSEGTVPQELADFFWQFLSERDACLFKTTFRRAKERVQQLALDFRALSALSGPLRVKKVRKVNLPTERRDLVTYDTDGPWKISGGSMPPCIQPRAGALISFDLGARGFHRGLLNFPLAIDSKEPVHSDSKQEQGTNAVSPLHKAAEESRALICGGTLDEGGHSGGCCEVWSAAFGTSPHLNQQPPPPNPAAAAAAAAGPSPCLETCSAVWRLPGKVSKRIETPFRSPDPMPQIILNHSSVCVPLPLDQSGQRLIVFGQFCDLWDSDKFHTISVLDSPTESPHEPAFDSQTEFPHPNWKMSRAQGVVPSKRHSYASTFCESLEILGESVSVVAIMGGWLGRVRRVRSVVSNEVFFLQIPQKGFSEKFVWFRIPADGEEGEEKEEDSQEVGRADSGGRADGREDGRERTEKGKGQQKGQESGKTKKEKEDAETRQSAPPQTTKPLSASKVGPPSLTMPQGRVDHSFTSVGSRFFLYGGVLPKSTESLHRVLDDLWIFSRDADAVVRTEKEEVKEIKVGQIPRSSDDVCTCPLYDVWSSRESKERRHVADYLSQRVVVNLKRLRKQKKSSGTALAAAASTDSVQSAFSAVHSQNLSASSSSQAQAAPSPASAPPLTEALSKGVMTRSSFQKDSSQILFTLPSIHEDREPRTEREKEKREGWKFAVSAAAAESSTSTRGLWRHAENQTRGKKAGVCVRCRQKSVARGWRWKRVSQQGCLPGPRCLHSCATVGPRLFIFGGSRVVDYSTITPSPLSDLFCLDTQTLLWSQIEIDIGCFSIHPPPSISSATEHDLSRLICPRFGASLCHDGRDGLWIFGGRRGPDKSTQVNDFFHLQLGLVEEEKSECLSVSRSLSAWQASKHVPECECVEKRGLA</sequence>
<accession>A0A0G4HSP4</accession>
<dbReference type="EMBL" id="CDMZ01003740">
    <property type="protein sequence ID" value="CEM47411.1"/>
    <property type="molecule type" value="Genomic_DNA"/>
</dbReference>
<protein>
    <submittedName>
        <fullName evidence="6">Uncharacterized protein</fullName>
    </submittedName>
</protein>
<evidence type="ECO:0000256" key="4">
    <source>
        <dbReference type="ARBA" id="ARBA00023136"/>
    </source>
</evidence>
<feature type="compositionally biased region" description="Low complexity" evidence="5">
    <location>
        <begin position="642"/>
        <end position="653"/>
    </location>
</feature>
<dbReference type="GO" id="GO:0016020">
    <property type="term" value="C:membrane"/>
    <property type="evidence" value="ECO:0007669"/>
    <property type="project" value="UniProtKB-SubCell"/>
</dbReference>
<organism evidence="6">
    <name type="scientific">Chromera velia CCMP2878</name>
    <dbReference type="NCBI Taxonomy" id="1169474"/>
    <lineage>
        <taxon>Eukaryota</taxon>
        <taxon>Sar</taxon>
        <taxon>Alveolata</taxon>
        <taxon>Colpodellida</taxon>
        <taxon>Chromeraceae</taxon>
        <taxon>Chromera</taxon>
    </lineage>
</organism>
<reference evidence="6" key="1">
    <citation type="submission" date="2014-11" db="EMBL/GenBank/DDBJ databases">
        <authorList>
            <person name="Otto D Thomas"/>
            <person name="Naeem Raeece"/>
        </authorList>
    </citation>
    <scope>NUCLEOTIDE SEQUENCE</scope>
</reference>
<feature type="compositionally biased region" description="Acidic residues" evidence="5">
    <location>
        <begin position="423"/>
        <end position="433"/>
    </location>
</feature>